<keyword evidence="3" id="KW-1185">Reference proteome</keyword>
<protein>
    <submittedName>
        <fullName evidence="2">Uncharacterized protein</fullName>
    </submittedName>
</protein>
<comment type="caution">
    <text evidence="2">The sequence shown here is derived from an EMBL/GenBank/DDBJ whole genome shotgun (WGS) entry which is preliminary data.</text>
</comment>
<sequence length="114" mass="12697">MRLRLTVPGQTFSSVSEKLNEWKSSIVSKEESEDELSVGRLEILAISVHAEGETNVDLYDDHEEPPSNFPEASTGSDFQQNEKLHKQTISEKKADPMGDVKQSKCNAYVIEGSL</sequence>
<reference evidence="2" key="2">
    <citation type="submission" date="2023-05" db="EMBL/GenBank/DDBJ databases">
        <authorList>
            <person name="Schelkunov M.I."/>
        </authorList>
    </citation>
    <scope>NUCLEOTIDE SEQUENCE</scope>
    <source>
        <strain evidence="2">Hsosn_3</strain>
        <tissue evidence="2">Leaf</tissue>
    </source>
</reference>
<proteinExistence type="predicted"/>
<accession>A0AAD8HJM7</accession>
<dbReference type="AlphaFoldDB" id="A0AAD8HJM7"/>
<gene>
    <name evidence="2" type="ORF">POM88_034035</name>
</gene>
<name>A0AAD8HJM7_9APIA</name>
<feature type="compositionally biased region" description="Basic and acidic residues" evidence="1">
    <location>
        <begin position="80"/>
        <end position="100"/>
    </location>
</feature>
<evidence type="ECO:0000256" key="1">
    <source>
        <dbReference type="SAM" id="MobiDB-lite"/>
    </source>
</evidence>
<feature type="compositionally biased region" description="Polar residues" evidence="1">
    <location>
        <begin position="70"/>
        <end position="79"/>
    </location>
</feature>
<feature type="region of interest" description="Disordered" evidence="1">
    <location>
        <begin position="60"/>
        <end position="100"/>
    </location>
</feature>
<evidence type="ECO:0000313" key="3">
    <source>
        <dbReference type="Proteomes" id="UP001237642"/>
    </source>
</evidence>
<organism evidence="2 3">
    <name type="scientific">Heracleum sosnowskyi</name>
    <dbReference type="NCBI Taxonomy" id="360622"/>
    <lineage>
        <taxon>Eukaryota</taxon>
        <taxon>Viridiplantae</taxon>
        <taxon>Streptophyta</taxon>
        <taxon>Embryophyta</taxon>
        <taxon>Tracheophyta</taxon>
        <taxon>Spermatophyta</taxon>
        <taxon>Magnoliopsida</taxon>
        <taxon>eudicotyledons</taxon>
        <taxon>Gunneridae</taxon>
        <taxon>Pentapetalae</taxon>
        <taxon>asterids</taxon>
        <taxon>campanulids</taxon>
        <taxon>Apiales</taxon>
        <taxon>Apiaceae</taxon>
        <taxon>Apioideae</taxon>
        <taxon>apioid superclade</taxon>
        <taxon>Tordylieae</taxon>
        <taxon>Tordyliinae</taxon>
        <taxon>Heracleum</taxon>
    </lineage>
</organism>
<evidence type="ECO:0000313" key="2">
    <source>
        <dbReference type="EMBL" id="KAK1367943.1"/>
    </source>
</evidence>
<reference evidence="2" key="1">
    <citation type="submission" date="2023-02" db="EMBL/GenBank/DDBJ databases">
        <title>Genome of toxic invasive species Heracleum sosnowskyi carries increased number of genes despite the absence of recent whole-genome duplications.</title>
        <authorList>
            <person name="Schelkunov M."/>
            <person name="Shtratnikova V."/>
            <person name="Makarenko M."/>
            <person name="Klepikova A."/>
            <person name="Omelchenko D."/>
            <person name="Novikova G."/>
            <person name="Obukhova E."/>
            <person name="Bogdanov V."/>
            <person name="Penin A."/>
            <person name="Logacheva M."/>
        </authorList>
    </citation>
    <scope>NUCLEOTIDE SEQUENCE</scope>
    <source>
        <strain evidence="2">Hsosn_3</strain>
        <tissue evidence="2">Leaf</tissue>
    </source>
</reference>
<dbReference type="Proteomes" id="UP001237642">
    <property type="component" value="Unassembled WGS sequence"/>
</dbReference>
<dbReference type="EMBL" id="JAUIZM010000008">
    <property type="protein sequence ID" value="KAK1367943.1"/>
    <property type="molecule type" value="Genomic_DNA"/>
</dbReference>